<name>A0A9P6HYS0_9PEZI</name>
<reference evidence="2" key="1">
    <citation type="submission" date="2020-03" db="EMBL/GenBank/DDBJ databases">
        <authorList>
            <person name="He L."/>
        </authorList>
    </citation>
    <scope>NUCLEOTIDE SEQUENCE</scope>
    <source>
        <strain evidence="2">CkLH20</strain>
    </source>
</reference>
<evidence type="ECO:0000256" key="1">
    <source>
        <dbReference type="SAM" id="Coils"/>
    </source>
</evidence>
<dbReference type="OrthoDB" id="538223at2759"/>
<feature type="coiled-coil region" evidence="1">
    <location>
        <begin position="31"/>
        <end position="90"/>
    </location>
</feature>
<evidence type="ECO:0000313" key="3">
    <source>
        <dbReference type="Proteomes" id="UP000781932"/>
    </source>
</evidence>
<keyword evidence="1" id="KW-0175">Coiled coil</keyword>
<accession>A0A9P6HYS0</accession>
<comment type="caution">
    <text evidence="2">The sequence shown here is derived from an EMBL/GenBank/DDBJ whole genome shotgun (WGS) entry which is preliminary data.</text>
</comment>
<dbReference type="AlphaFoldDB" id="A0A9P6HYS0"/>
<dbReference type="Proteomes" id="UP000781932">
    <property type="component" value="Unassembled WGS sequence"/>
</dbReference>
<dbReference type="EMBL" id="JAATWM020000036">
    <property type="protein sequence ID" value="KAF9872602.1"/>
    <property type="molecule type" value="Genomic_DNA"/>
</dbReference>
<dbReference type="GeneID" id="62165570"/>
<keyword evidence="3" id="KW-1185">Reference proteome</keyword>
<organism evidence="2 3">
    <name type="scientific">Colletotrichum karsti</name>
    <dbReference type="NCBI Taxonomy" id="1095194"/>
    <lineage>
        <taxon>Eukaryota</taxon>
        <taxon>Fungi</taxon>
        <taxon>Dikarya</taxon>
        <taxon>Ascomycota</taxon>
        <taxon>Pezizomycotina</taxon>
        <taxon>Sordariomycetes</taxon>
        <taxon>Hypocreomycetidae</taxon>
        <taxon>Glomerellales</taxon>
        <taxon>Glomerellaceae</taxon>
        <taxon>Colletotrichum</taxon>
        <taxon>Colletotrichum boninense species complex</taxon>
    </lineage>
</organism>
<proteinExistence type="predicted"/>
<reference evidence="2" key="2">
    <citation type="submission" date="2020-11" db="EMBL/GenBank/DDBJ databases">
        <title>Whole genome sequencing of Colletotrichum sp.</title>
        <authorList>
            <person name="Li H."/>
        </authorList>
    </citation>
    <scope>NUCLEOTIDE SEQUENCE</scope>
    <source>
        <strain evidence="2">CkLH20</strain>
    </source>
</reference>
<sequence length="154" mass="16698">MDGLGIAANVIAVVELSVKVASICLQYSKGVKNASDDIVRVTQELNNLKVTAEGASRLLEGPYGAKLETSHQLLGAVKAAESRLERLEADLQPRSTRKAMSRLGLRALKWPFQSKDVEKIVQEIARCTQTISIGLQVDQTYVAEIPPTLPSQAN</sequence>
<protein>
    <submittedName>
        <fullName evidence="2">Vegetative incompatibility protein HET-E-1</fullName>
    </submittedName>
</protein>
<evidence type="ECO:0000313" key="2">
    <source>
        <dbReference type="EMBL" id="KAF9872602.1"/>
    </source>
</evidence>
<dbReference type="RefSeq" id="XP_038742063.1">
    <property type="nucleotide sequence ID" value="XM_038892496.1"/>
</dbReference>
<gene>
    <name evidence="2" type="ORF">CkaCkLH20_09781</name>
</gene>